<dbReference type="PROSITE" id="PS50172">
    <property type="entry name" value="BRCT"/>
    <property type="match status" value="1"/>
</dbReference>
<evidence type="ECO:0000259" key="1">
    <source>
        <dbReference type="PROSITE" id="PS50172"/>
    </source>
</evidence>
<dbReference type="SUPFAM" id="SSF52113">
    <property type="entry name" value="BRCT domain"/>
    <property type="match status" value="1"/>
</dbReference>
<dbReference type="InterPro" id="IPR001357">
    <property type="entry name" value="BRCT_dom"/>
</dbReference>
<dbReference type="EMBL" id="CP037422">
    <property type="protein sequence ID" value="QDU09657.1"/>
    <property type="molecule type" value="Genomic_DNA"/>
</dbReference>
<protein>
    <submittedName>
        <fullName evidence="2">DNA polymerase III subunit epsilon</fullName>
    </submittedName>
</protein>
<reference evidence="2 3" key="1">
    <citation type="submission" date="2019-03" db="EMBL/GenBank/DDBJ databases">
        <title>Deep-cultivation of Planctomycetes and their phenomic and genomic characterization uncovers novel biology.</title>
        <authorList>
            <person name="Wiegand S."/>
            <person name="Jogler M."/>
            <person name="Boedeker C."/>
            <person name="Pinto D."/>
            <person name="Vollmers J."/>
            <person name="Rivas-Marin E."/>
            <person name="Kohn T."/>
            <person name="Peeters S.H."/>
            <person name="Heuer A."/>
            <person name="Rast P."/>
            <person name="Oberbeckmann S."/>
            <person name="Bunk B."/>
            <person name="Jeske O."/>
            <person name="Meyerdierks A."/>
            <person name="Storesund J.E."/>
            <person name="Kallscheuer N."/>
            <person name="Luecker S."/>
            <person name="Lage O.M."/>
            <person name="Pohl T."/>
            <person name="Merkel B.J."/>
            <person name="Hornburger P."/>
            <person name="Mueller R.-W."/>
            <person name="Bruemmer F."/>
            <person name="Labrenz M."/>
            <person name="Spormann A.M."/>
            <person name="Op den Camp H."/>
            <person name="Overmann J."/>
            <person name="Amann R."/>
            <person name="Jetten M.S.M."/>
            <person name="Mascher T."/>
            <person name="Medema M.H."/>
            <person name="Devos D.P."/>
            <person name="Kaster A.-K."/>
            <person name="Ovreas L."/>
            <person name="Rohde M."/>
            <person name="Galperin M.Y."/>
            <person name="Jogler C."/>
        </authorList>
    </citation>
    <scope>NUCLEOTIDE SEQUENCE [LARGE SCALE GENOMIC DNA]</scope>
    <source>
        <strain evidence="2 3">V202</strain>
    </source>
</reference>
<evidence type="ECO:0000313" key="2">
    <source>
        <dbReference type="EMBL" id="QDU09657.1"/>
    </source>
</evidence>
<evidence type="ECO:0000313" key="3">
    <source>
        <dbReference type="Proteomes" id="UP000318384"/>
    </source>
</evidence>
<accession>A0A517WWK9</accession>
<dbReference type="RefSeq" id="WP_145176219.1">
    <property type="nucleotide sequence ID" value="NZ_CP037422.1"/>
</dbReference>
<proteinExistence type="predicted"/>
<dbReference type="CDD" id="cd17748">
    <property type="entry name" value="BRCT_DNA_ligase_like"/>
    <property type="match status" value="1"/>
</dbReference>
<gene>
    <name evidence="2" type="ORF">V202x_30330</name>
</gene>
<dbReference type="Gene3D" id="3.40.50.10190">
    <property type="entry name" value="BRCT domain"/>
    <property type="match status" value="1"/>
</dbReference>
<dbReference type="AlphaFoldDB" id="A0A517WWK9"/>
<dbReference type="Proteomes" id="UP000318384">
    <property type="component" value="Chromosome"/>
</dbReference>
<sequence length="209" mass="23714">MNLNADGQPFNRCFNAARLNDRKIDELIGLCKGVLADGEVTQFEVEFLQQWLRNNQDISEHWPANVLYQRIEEMLADNVLDFEEQKELLQTLMDLTGEPTIHSSVNSMSTSLPLTTPDPEIDFEGRIFCLTGKFVTGTRKQCESLVLERNGSLKKSPTKDTDFLVIGVIGSTDWIHSTHGRKIERAVELKESGTDIAIVSEERWVRFLA</sequence>
<keyword evidence="3" id="KW-1185">Reference proteome</keyword>
<dbReference type="InterPro" id="IPR036420">
    <property type="entry name" value="BRCT_dom_sf"/>
</dbReference>
<feature type="domain" description="BRCT" evidence="1">
    <location>
        <begin position="118"/>
        <end position="205"/>
    </location>
</feature>
<name>A0A517WWK9_9PLAN</name>
<dbReference type="OrthoDB" id="9776650at2"/>
<organism evidence="2 3">
    <name type="scientific">Gimesia aquarii</name>
    <dbReference type="NCBI Taxonomy" id="2527964"/>
    <lineage>
        <taxon>Bacteria</taxon>
        <taxon>Pseudomonadati</taxon>
        <taxon>Planctomycetota</taxon>
        <taxon>Planctomycetia</taxon>
        <taxon>Planctomycetales</taxon>
        <taxon>Planctomycetaceae</taxon>
        <taxon>Gimesia</taxon>
    </lineage>
</organism>